<dbReference type="PANTHER" id="PTHR46042:SF1">
    <property type="entry name" value="DIPHTHINE METHYLTRANSFERASE"/>
    <property type="match status" value="1"/>
</dbReference>
<proteinExistence type="predicted"/>
<dbReference type="KEGG" id="lpan:LPMP_020500"/>
<dbReference type="VEuPathDB" id="TriTrypDB:LPMP_020500"/>
<dbReference type="OrthoDB" id="1930760at2759"/>
<evidence type="ECO:0000256" key="3">
    <source>
        <dbReference type="ARBA" id="ARBA00043952"/>
    </source>
</evidence>
<dbReference type="Proteomes" id="UP000063063">
    <property type="component" value="Chromosome 2"/>
</dbReference>
<dbReference type="GeneID" id="22571860"/>
<dbReference type="eggNOG" id="ENOG502S6IM">
    <property type="taxonomic scope" value="Eukaryota"/>
</dbReference>
<keyword evidence="5" id="KW-1185">Reference proteome</keyword>
<dbReference type="PANTHER" id="PTHR46042">
    <property type="entry name" value="DIPHTHINE METHYLTRANSFERASE"/>
    <property type="match status" value="1"/>
</dbReference>
<dbReference type="SUPFAM" id="SSF50978">
    <property type="entry name" value="WD40 repeat-like"/>
    <property type="match status" value="1"/>
</dbReference>
<protein>
    <recommendedName>
        <fullName evidence="6">Guanine nucleotide-binding protein subunit beta-like protein</fullName>
    </recommendedName>
</protein>
<dbReference type="AlphaFoldDB" id="A0A088RHK2"/>
<evidence type="ECO:0000313" key="4">
    <source>
        <dbReference type="EMBL" id="AIN95230.1"/>
    </source>
</evidence>
<evidence type="ECO:0000313" key="5">
    <source>
        <dbReference type="Proteomes" id="UP000063063"/>
    </source>
</evidence>
<sequence>MPAQFSGSSVAAFEFKRVASVDTPLTCSCLLPAPLLPQSESDGLSAQSSASPYCAADRRPSLCFLAASYELTSSSLLAALPAAPEVSDGSEAAGLRHVGECAFYQCVVAGDGEVVGETDVQVQRCTSALPGVFSLVSTPSSFFRTVAPLSAAHEPPCIMLACTDGSVRVLDPITLSSVVDPLRDLHAEMLTSCTALHCPTPHLLCSAHTGAVFLYAIAERRVAQELEGHEFDAWCTAILPTGGWWSAAPASPWANGSGGDNDTAGEAEACPMPARDSANALLASGGDDGYCKLYDTRTNPSRAVSRTRFDTGVVSITPVLDTRGGLSTAHATPYLLVGTYGESISLIDVRSMRRPVAQRGGLGGGVWRTSRCLLPLWDSGAAVSDGAATVADDDGNVNLSLLLASARANYRHSEVKQPCAVQNLSCGWVNTANVLVVPLMQRGAALLPYDVRASAEEVFGHADVPLAYFYGEAVESDSEAAPSATHVPTLTDKSLVYDAAVLRPLGWSDFRGAGAAADWSAAVVATVSFYEKRLDVWTVAAGQPRV</sequence>
<dbReference type="GO" id="GO:0061685">
    <property type="term" value="F:diphthine methylesterase activity"/>
    <property type="evidence" value="ECO:0007669"/>
    <property type="project" value="TreeGrafter"/>
</dbReference>
<dbReference type="GO" id="GO:0017183">
    <property type="term" value="P:protein histidyl modification to diphthamide"/>
    <property type="evidence" value="ECO:0007669"/>
    <property type="project" value="TreeGrafter"/>
</dbReference>
<dbReference type="EMBL" id="CP009371">
    <property type="protein sequence ID" value="AIN95230.1"/>
    <property type="molecule type" value="Genomic_DNA"/>
</dbReference>
<keyword evidence="2" id="KW-0677">Repeat</keyword>
<comment type="pathway">
    <text evidence="3">Protein modification.</text>
</comment>
<dbReference type="RefSeq" id="XP_010698195.1">
    <property type="nucleotide sequence ID" value="XM_010699893.1"/>
</dbReference>
<accession>A0A088RHK2</accession>
<organism evidence="4 5">
    <name type="scientific">Leishmania panamensis</name>
    <dbReference type="NCBI Taxonomy" id="5679"/>
    <lineage>
        <taxon>Eukaryota</taxon>
        <taxon>Discoba</taxon>
        <taxon>Euglenozoa</taxon>
        <taxon>Kinetoplastea</taxon>
        <taxon>Metakinetoplastina</taxon>
        <taxon>Trypanosomatida</taxon>
        <taxon>Trypanosomatidae</taxon>
        <taxon>Leishmaniinae</taxon>
        <taxon>Leishmania</taxon>
        <taxon>Leishmania guyanensis species complex</taxon>
    </lineage>
</organism>
<dbReference type="GO" id="GO:0005737">
    <property type="term" value="C:cytoplasm"/>
    <property type="evidence" value="ECO:0007669"/>
    <property type="project" value="TreeGrafter"/>
</dbReference>
<keyword evidence="1" id="KW-0853">WD repeat</keyword>
<dbReference type="InterPro" id="IPR036322">
    <property type="entry name" value="WD40_repeat_dom_sf"/>
</dbReference>
<reference evidence="4 5" key="1">
    <citation type="journal article" date="2015" name="Sci. Rep.">
        <title>The genome of Leishmania panamensis: insights into genomics of the L. (Viannia) subgenus.</title>
        <authorList>
            <person name="Llanes A."/>
            <person name="Restrepo C.M."/>
            <person name="Vecchio G.D."/>
            <person name="Anguizola F.J."/>
            <person name="Lleonart R."/>
        </authorList>
    </citation>
    <scope>NUCLEOTIDE SEQUENCE [LARGE SCALE GENOMIC DNA]</scope>
    <source>
        <strain evidence="4 5">MHOM/PA/94/PSC-1</strain>
    </source>
</reference>
<dbReference type="VEuPathDB" id="TriTrypDB:LPAL13_020010100"/>
<evidence type="ECO:0008006" key="6">
    <source>
        <dbReference type="Google" id="ProtNLM"/>
    </source>
</evidence>
<name>A0A088RHK2_LEIPA</name>
<gene>
    <name evidence="4" type="ORF">LPMP_020500</name>
</gene>
<dbReference type="InterPro" id="IPR015943">
    <property type="entry name" value="WD40/YVTN_repeat-like_dom_sf"/>
</dbReference>
<dbReference type="Gene3D" id="2.130.10.10">
    <property type="entry name" value="YVTN repeat-like/Quinoprotein amine dehydrogenase"/>
    <property type="match status" value="1"/>
</dbReference>
<evidence type="ECO:0000256" key="1">
    <source>
        <dbReference type="ARBA" id="ARBA00022574"/>
    </source>
</evidence>
<evidence type="ECO:0000256" key="2">
    <source>
        <dbReference type="ARBA" id="ARBA00022737"/>
    </source>
</evidence>
<dbReference type="InterPro" id="IPR052415">
    <property type="entry name" value="Diphthine_MTase"/>
</dbReference>